<comment type="caution">
    <text evidence="8">The sequence shown here is derived from an EMBL/GenBank/DDBJ whole genome shotgun (WGS) entry which is preliminary data.</text>
</comment>
<dbReference type="GO" id="GO:0003677">
    <property type="term" value="F:DNA binding"/>
    <property type="evidence" value="ECO:0007669"/>
    <property type="project" value="UniProtKB-UniRule"/>
</dbReference>
<evidence type="ECO:0000256" key="5">
    <source>
        <dbReference type="PROSITE-ProRule" id="PRU01248"/>
    </source>
</evidence>
<evidence type="ECO:0000256" key="3">
    <source>
        <dbReference type="ARBA" id="ARBA00023125"/>
    </source>
</evidence>
<dbReference type="EMBL" id="CACRYJ010000036">
    <property type="protein sequence ID" value="VZO37738.1"/>
    <property type="molecule type" value="Genomic_DNA"/>
</dbReference>
<dbReference type="PANTHER" id="PTHR30629:SF2">
    <property type="entry name" value="PROPHAGE INTEGRASE INTS-RELATED"/>
    <property type="match status" value="1"/>
</dbReference>
<dbReference type="GO" id="GO:0006310">
    <property type="term" value="P:DNA recombination"/>
    <property type="evidence" value="ECO:0007669"/>
    <property type="project" value="UniProtKB-KW"/>
</dbReference>
<feature type="domain" description="Tyr recombinase" evidence="6">
    <location>
        <begin position="187"/>
        <end position="378"/>
    </location>
</feature>
<dbReference type="InterPro" id="IPR050808">
    <property type="entry name" value="Phage_Integrase"/>
</dbReference>
<dbReference type="GO" id="GO:0015074">
    <property type="term" value="P:DNA integration"/>
    <property type="evidence" value="ECO:0007669"/>
    <property type="project" value="UniProtKB-KW"/>
</dbReference>
<dbReference type="CDD" id="cd00397">
    <property type="entry name" value="DNA_BRE_C"/>
    <property type="match status" value="1"/>
</dbReference>
<name>A0A7M4DKP7_9MICO</name>
<evidence type="ECO:0000313" key="8">
    <source>
        <dbReference type="EMBL" id="VZO37738.1"/>
    </source>
</evidence>
<evidence type="ECO:0000256" key="1">
    <source>
        <dbReference type="ARBA" id="ARBA00008857"/>
    </source>
</evidence>
<dbReference type="AlphaFoldDB" id="A0A7M4DKP7"/>
<dbReference type="InterPro" id="IPR010998">
    <property type="entry name" value="Integrase_recombinase_N"/>
</dbReference>
<evidence type="ECO:0000313" key="9">
    <source>
        <dbReference type="Proteomes" id="UP000419743"/>
    </source>
</evidence>
<keyword evidence="4" id="KW-0233">DNA recombination</keyword>
<sequence>MPKKRTKLPRGIDRRTGGMYRARVTYEGRQYAIGNYFTIGDAKAALSIARSEIARCVFIAPTERRKSVRDAATRERVESVTVREWADDWLVRLADEGRSPGTTRSYRSTLDVHVLPTLGDVRMVDVVPEDIDVLLKAVRAKRGPWANVARTVRTMFRAAVAAKIGGVTVSPVNVSIPKDTRASASIDTEEVASPAEVRAMAAAMPQHLRIAVPLAAWCSLRLGEVLGLQRRDLEHLDDPARAVLHVRRQWHTKTSPPGYTDPKAGSRRSIAIPAVVLSDLCEHLAAHAGPGREGPVLPSTRNPQAPISQTSFDKAWRVARDQVRPRFLFHNLRHTGLTTYAAQGATLEELKRRGGHRSTDAAMRYQHATAQRDRALTARMSVEVEVEDAV</sequence>
<reference evidence="8 9" key="1">
    <citation type="submission" date="2019-11" db="EMBL/GenBank/DDBJ databases">
        <authorList>
            <person name="Criscuolo A."/>
        </authorList>
    </citation>
    <scope>NUCLEOTIDE SEQUENCE [LARGE SCALE GENOMIC DNA]</scope>
    <source>
        <strain evidence="8">CIP111667</strain>
    </source>
</reference>
<dbReference type="RefSeq" id="WP_156741441.1">
    <property type="nucleotide sequence ID" value="NZ_CACRYJ010000036.1"/>
</dbReference>
<dbReference type="SUPFAM" id="SSF56349">
    <property type="entry name" value="DNA breaking-rejoining enzymes"/>
    <property type="match status" value="1"/>
</dbReference>
<dbReference type="PROSITE" id="PS51900">
    <property type="entry name" value="CB"/>
    <property type="match status" value="1"/>
</dbReference>
<gene>
    <name evidence="8" type="ORF">HALOF300_02711</name>
</gene>
<evidence type="ECO:0000256" key="4">
    <source>
        <dbReference type="ARBA" id="ARBA00023172"/>
    </source>
</evidence>
<comment type="similarity">
    <text evidence="1">Belongs to the 'phage' integrase family.</text>
</comment>
<feature type="domain" description="Core-binding (CB)" evidence="7">
    <location>
        <begin position="80"/>
        <end position="160"/>
    </location>
</feature>
<keyword evidence="3 5" id="KW-0238">DNA-binding</keyword>
<dbReference type="Gene3D" id="1.10.150.130">
    <property type="match status" value="1"/>
</dbReference>
<accession>A0A7M4DKP7</accession>
<keyword evidence="2" id="KW-0229">DNA integration</keyword>
<dbReference type="InterPro" id="IPR013762">
    <property type="entry name" value="Integrase-like_cat_sf"/>
</dbReference>
<dbReference type="PROSITE" id="PS51898">
    <property type="entry name" value="TYR_RECOMBINASE"/>
    <property type="match status" value="1"/>
</dbReference>
<dbReference type="Pfam" id="PF00589">
    <property type="entry name" value="Phage_integrase"/>
    <property type="match status" value="1"/>
</dbReference>
<dbReference type="Proteomes" id="UP000419743">
    <property type="component" value="Unassembled WGS sequence"/>
</dbReference>
<keyword evidence="9" id="KW-1185">Reference proteome</keyword>
<dbReference type="InterPro" id="IPR044068">
    <property type="entry name" value="CB"/>
</dbReference>
<evidence type="ECO:0000256" key="2">
    <source>
        <dbReference type="ARBA" id="ARBA00022908"/>
    </source>
</evidence>
<evidence type="ECO:0000259" key="7">
    <source>
        <dbReference type="PROSITE" id="PS51900"/>
    </source>
</evidence>
<organism evidence="8 9">
    <name type="scientific">Occultella aeris</name>
    <dbReference type="NCBI Taxonomy" id="2761496"/>
    <lineage>
        <taxon>Bacteria</taxon>
        <taxon>Bacillati</taxon>
        <taxon>Actinomycetota</taxon>
        <taxon>Actinomycetes</taxon>
        <taxon>Micrococcales</taxon>
        <taxon>Ruaniaceae</taxon>
        <taxon>Occultella</taxon>
    </lineage>
</organism>
<evidence type="ECO:0000259" key="6">
    <source>
        <dbReference type="PROSITE" id="PS51898"/>
    </source>
</evidence>
<dbReference type="Gene3D" id="1.10.443.10">
    <property type="entry name" value="Intergrase catalytic core"/>
    <property type="match status" value="1"/>
</dbReference>
<protein>
    <submittedName>
        <fullName evidence="8">Prophage phiRv2 integrase</fullName>
    </submittedName>
</protein>
<dbReference type="InterPro" id="IPR011010">
    <property type="entry name" value="DNA_brk_join_enz"/>
</dbReference>
<dbReference type="InterPro" id="IPR002104">
    <property type="entry name" value="Integrase_catalytic"/>
</dbReference>
<dbReference type="PANTHER" id="PTHR30629">
    <property type="entry name" value="PROPHAGE INTEGRASE"/>
    <property type="match status" value="1"/>
</dbReference>
<proteinExistence type="inferred from homology"/>